<evidence type="ECO:0000313" key="9">
    <source>
        <dbReference type="EMBL" id="KAF1951250.1"/>
    </source>
</evidence>
<evidence type="ECO:0000313" key="10">
    <source>
        <dbReference type="Proteomes" id="UP000800035"/>
    </source>
</evidence>
<feature type="compositionally biased region" description="Basic and acidic residues" evidence="6">
    <location>
        <begin position="370"/>
        <end position="384"/>
    </location>
</feature>
<feature type="domain" description="Rhodopsin" evidence="8">
    <location>
        <begin position="53"/>
        <end position="290"/>
    </location>
</feature>
<feature type="region of interest" description="Disordered" evidence="6">
    <location>
        <begin position="364"/>
        <end position="384"/>
    </location>
</feature>
<evidence type="ECO:0000256" key="1">
    <source>
        <dbReference type="ARBA" id="ARBA00004141"/>
    </source>
</evidence>
<evidence type="ECO:0000256" key="7">
    <source>
        <dbReference type="SAM" id="Phobius"/>
    </source>
</evidence>
<gene>
    <name evidence="9" type="ORF">CC80DRAFT_496270</name>
</gene>
<evidence type="ECO:0000256" key="4">
    <source>
        <dbReference type="ARBA" id="ARBA00023136"/>
    </source>
</evidence>
<dbReference type="PANTHER" id="PTHR33048:SF47">
    <property type="entry name" value="INTEGRAL MEMBRANE PROTEIN-RELATED"/>
    <property type="match status" value="1"/>
</dbReference>
<feature type="transmembrane region" description="Helical" evidence="7">
    <location>
        <begin position="272"/>
        <end position="294"/>
    </location>
</feature>
<dbReference type="EMBL" id="ML977019">
    <property type="protein sequence ID" value="KAF1951250.1"/>
    <property type="molecule type" value="Genomic_DNA"/>
</dbReference>
<keyword evidence="10" id="KW-1185">Reference proteome</keyword>
<protein>
    <recommendedName>
        <fullName evidence="8">Rhodopsin domain-containing protein</fullName>
    </recommendedName>
</protein>
<feature type="transmembrane region" description="Helical" evidence="7">
    <location>
        <begin position="106"/>
        <end position="127"/>
    </location>
</feature>
<feature type="transmembrane region" description="Helical" evidence="7">
    <location>
        <begin position="34"/>
        <end position="55"/>
    </location>
</feature>
<dbReference type="InterPro" id="IPR049326">
    <property type="entry name" value="Rhodopsin_dom_fungi"/>
</dbReference>
<keyword evidence="4 7" id="KW-0472">Membrane</keyword>
<keyword evidence="3 7" id="KW-1133">Transmembrane helix</keyword>
<dbReference type="PANTHER" id="PTHR33048">
    <property type="entry name" value="PTH11-LIKE INTEGRAL MEMBRANE PROTEIN (AFU_ORTHOLOGUE AFUA_5G11245)"/>
    <property type="match status" value="1"/>
</dbReference>
<feature type="transmembrane region" description="Helical" evidence="7">
    <location>
        <begin position="234"/>
        <end position="252"/>
    </location>
</feature>
<dbReference type="AlphaFoldDB" id="A0A6A5TGF2"/>
<accession>A0A6A5TGF2</accession>
<keyword evidence="2 7" id="KW-0812">Transmembrane</keyword>
<evidence type="ECO:0000256" key="6">
    <source>
        <dbReference type="SAM" id="MobiDB-lite"/>
    </source>
</evidence>
<proteinExistence type="inferred from homology"/>
<name>A0A6A5TGF2_9PLEO</name>
<feature type="transmembrane region" description="Helical" evidence="7">
    <location>
        <begin position="147"/>
        <end position="173"/>
    </location>
</feature>
<dbReference type="Pfam" id="PF20684">
    <property type="entry name" value="Fung_rhodopsin"/>
    <property type="match status" value="1"/>
</dbReference>
<feature type="transmembrane region" description="Helical" evidence="7">
    <location>
        <begin position="193"/>
        <end position="214"/>
    </location>
</feature>
<reference evidence="9" key="1">
    <citation type="journal article" date="2020" name="Stud. Mycol.">
        <title>101 Dothideomycetes genomes: a test case for predicting lifestyles and emergence of pathogens.</title>
        <authorList>
            <person name="Haridas S."/>
            <person name="Albert R."/>
            <person name="Binder M."/>
            <person name="Bloem J."/>
            <person name="Labutti K."/>
            <person name="Salamov A."/>
            <person name="Andreopoulos B."/>
            <person name="Baker S."/>
            <person name="Barry K."/>
            <person name="Bills G."/>
            <person name="Bluhm B."/>
            <person name="Cannon C."/>
            <person name="Castanera R."/>
            <person name="Culley D."/>
            <person name="Daum C."/>
            <person name="Ezra D."/>
            <person name="Gonzalez J."/>
            <person name="Henrissat B."/>
            <person name="Kuo A."/>
            <person name="Liang C."/>
            <person name="Lipzen A."/>
            <person name="Lutzoni F."/>
            <person name="Magnuson J."/>
            <person name="Mondo S."/>
            <person name="Nolan M."/>
            <person name="Ohm R."/>
            <person name="Pangilinan J."/>
            <person name="Park H.-J."/>
            <person name="Ramirez L."/>
            <person name="Alfaro M."/>
            <person name="Sun H."/>
            <person name="Tritt A."/>
            <person name="Yoshinaga Y."/>
            <person name="Zwiers L.-H."/>
            <person name="Turgeon B."/>
            <person name="Goodwin S."/>
            <person name="Spatafora J."/>
            <person name="Crous P."/>
            <person name="Grigoriev I."/>
        </authorList>
    </citation>
    <scope>NUCLEOTIDE SEQUENCE</scope>
    <source>
        <strain evidence="9">CBS 675.92</strain>
    </source>
</reference>
<comment type="subcellular location">
    <subcellularLocation>
        <location evidence="1">Membrane</location>
        <topology evidence="1">Multi-pass membrane protein</topology>
    </subcellularLocation>
</comment>
<comment type="similarity">
    <text evidence="5">Belongs to the SAT4 family.</text>
</comment>
<evidence type="ECO:0000256" key="5">
    <source>
        <dbReference type="ARBA" id="ARBA00038359"/>
    </source>
</evidence>
<organism evidence="9 10">
    <name type="scientific">Byssothecium circinans</name>
    <dbReference type="NCBI Taxonomy" id="147558"/>
    <lineage>
        <taxon>Eukaryota</taxon>
        <taxon>Fungi</taxon>
        <taxon>Dikarya</taxon>
        <taxon>Ascomycota</taxon>
        <taxon>Pezizomycotina</taxon>
        <taxon>Dothideomycetes</taxon>
        <taxon>Pleosporomycetidae</taxon>
        <taxon>Pleosporales</taxon>
        <taxon>Massarineae</taxon>
        <taxon>Massarinaceae</taxon>
        <taxon>Byssothecium</taxon>
    </lineage>
</organism>
<dbReference type="InterPro" id="IPR052337">
    <property type="entry name" value="SAT4-like"/>
</dbReference>
<evidence type="ECO:0000256" key="2">
    <source>
        <dbReference type="ARBA" id="ARBA00022692"/>
    </source>
</evidence>
<sequence length="384" mass="43777">MSPEDRSLWLKQPAMPAPPGVKPDFENPGNNFSYAFPMYLVVFIISNSVFAMKIFTQIRLIKQMRLEDWMLAAGWLVYAFAFFPFGTMACYLPVGVHQWEMLNERYMRNMFVYSLTFPAYGIIMIFVKTNILLQYARIFVPTGMRNFTWWGAHLLIGLNVLFYTGYTFAVILMCIPRKKFWDSTVEGGKCLDWVVLLATGNSITLVSDLLILLLPQRVIFKLQLTRSKRIGLSLLFIIGIFACLSSTIRVYYHIKLLHTRTDNTYYLAKIAFWATCQLTSGFLVACLPAAPVFANHLKTKGWAIRVASSVRSLLHVSTLARSEATGDNQITTIGGNKHKHSVRVRQATDREFEELVQKTELSSLASVSRTEADTEQPLKRHEPV</sequence>
<dbReference type="OrthoDB" id="4682787at2759"/>
<dbReference type="Proteomes" id="UP000800035">
    <property type="component" value="Unassembled WGS sequence"/>
</dbReference>
<evidence type="ECO:0000256" key="3">
    <source>
        <dbReference type="ARBA" id="ARBA00022989"/>
    </source>
</evidence>
<dbReference type="GO" id="GO:0016020">
    <property type="term" value="C:membrane"/>
    <property type="evidence" value="ECO:0007669"/>
    <property type="project" value="UniProtKB-SubCell"/>
</dbReference>
<evidence type="ECO:0000259" key="8">
    <source>
        <dbReference type="Pfam" id="PF20684"/>
    </source>
</evidence>
<feature type="transmembrane region" description="Helical" evidence="7">
    <location>
        <begin position="75"/>
        <end position="94"/>
    </location>
</feature>